<evidence type="ECO:0000313" key="2">
    <source>
        <dbReference type="EMBL" id="KAJ8305103.1"/>
    </source>
</evidence>
<gene>
    <name evidence="2" type="ORF">KUTeg_017340</name>
</gene>
<dbReference type="EMBL" id="JARBDR010000869">
    <property type="protein sequence ID" value="KAJ8305103.1"/>
    <property type="molecule type" value="Genomic_DNA"/>
</dbReference>
<sequence>MRGKHVIWRRTSDPHPLTVGFMSYIADSRFQISHLSYRGEWNLSIKNVSLKDAGVYECQVSAKSRDFRRLILLNVVEILISGPTYVEIGQPFTLMCNATTEDFPMEDLDWFKDGSKIVQREDNQIEISKYFSREDKKIFSVLQKDHSILDDAGTYVCRTSETQVTGTKVHVLSGKHLKHLTI</sequence>
<dbReference type="Gene3D" id="2.60.40.10">
    <property type="entry name" value="Immunoglobulins"/>
    <property type="match status" value="2"/>
</dbReference>
<dbReference type="Pfam" id="PF13927">
    <property type="entry name" value="Ig_3"/>
    <property type="match status" value="1"/>
</dbReference>
<dbReference type="InterPro" id="IPR003599">
    <property type="entry name" value="Ig_sub"/>
</dbReference>
<dbReference type="Proteomes" id="UP001217089">
    <property type="component" value="Unassembled WGS sequence"/>
</dbReference>
<dbReference type="InterPro" id="IPR007110">
    <property type="entry name" value="Ig-like_dom"/>
</dbReference>
<proteinExistence type="predicted"/>
<dbReference type="InterPro" id="IPR036179">
    <property type="entry name" value="Ig-like_dom_sf"/>
</dbReference>
<comment type="caution">
    <text evidence="2">The sequence shown here is derived from an EMBL/GenBank/DDBJ whole genome shotgun (WGS) entry which is preliminary data.</text>
</comment>
<dbReference type="PROSITE" id="PS50835">
    <property type="entry name" value="IG_LIKE"/>
    <property type="match status" value="2"/>
</dbReference>
<feature type="domain" description="Ig-like" evidence="1">
    <location>
        <begin position="89"/>
        <end position="173"/>
    </location>
</feature>
<evidence type="ECO:0000259" key="1">
    <source>
        <dbReference type="PROSITE" id="PS50835"/>
    </source>
</evidence>
<dbReference type="InterPro" id="IPR037448">
    <property type="entry name" value="Zig-8"/>
</dbReference>
<feature type="domain" description="Ig-like" evidence="1">
    <location>
        <begin position="1"/>
        <end position="68"/>
    </location>
</feature>
<dbReference type="PANTHER" id="PTHR23279">
    <property type="entry name" value="DEFECTIVE PROBOSCIS EXTENSION RESPONSE DPR -RELATED"/>
    <property type="match status" value="1"/>
</dbReference>
<dbReference type="SMART" id="SM00409">
    <property type="entry name" value="IG"/>
    <property type="match status" value="2"/>
</dbReference>
<dbReference type="PANTHER" id="PTHR23279:SF36">
    <property type="entry name" value="DEFECTIVE PROBOSCIS EXTENSION RESPONSE 9, ISOFORM A"/>
    <property type="match status" value="1"/>
</dbReference>
<name>A0ABQ9EIJ9_TEGGR</name>
<reference evidence="2 3" key="1">
    <citation type="submission" date="2022-12" db="EMBL/GenBank/DDBJ databases">
        <title>Chromosome-level genome of Tegillarca granosa.</title>
        <authorList>
            <person name="Kim J."/>
        </authorList>
    </citation>
    <scope>NUCLEOTIDE SEQUENCE [LARGE SCALE GENOMIC DNA]</scope>
    <source>
        <strain evidence="2">Teg-2019</strain>
        <tissue evidence="2">Adductor muscle</tissue>
    </source>
</reference>
<dbReference type="SUPFAM" id="SSF48726">
    <property type="entry name" value="Immunoglobulin"/>
    <property type="match status" value="2"/>
</dbReference>
<organism evidence="2 3">
    <name type="scientific">Tegillarca granosa</name>
    <name type="common">Malaysian cockle</name>
    <name type="synonym">Anadara granosa</name>
    <dbReference type="NCBI Taxonomy" id="220873"/>
    <lineage>
        <taxon>Eukaryota</taxon>
        <taxon>Metazoa</taxon>
        <taxon>Spiralia</taxon>
        <taxon>Lophotrochozoa</taxon>
        <taxon>Mollusca</taxon>
        <taxon>Bivalvia</taxon>
        <taxon>Autobranchia</taxon>
        <taxon>Pteriomorphia</taxon>
        <taxon>Arcoida</taxon>
        <taxon>Arcoidea</taxon>
        <taxon>Arcidae</taxon>
        <taxon>Tegillarca</taxon>
    </lineage>
</organism>
<protein>
    <recommendedName>
        <fullName evidence="1">Ig-like domain-containing protein</fullName>
    </recommendedName>
</protein>
<dbReference type="InterPro" id="IPR013783">
    <property type="entry name" value="Ig-like_fold"/>
</dbReference>
<accession>A0ABQ9EIJ9</accession>
<keyword evidence="3" id="KW-1185">Reference proteome</keyword>
<evidence type="ECO:0000313" key="3">
    <source>
        <dbReference type="Proteomes" id="UP001217089"/>
    </source>
</evidence>